<dbReference type="EMBL" id="JEMN01000491">
    <property type="protein sequence ID" value="KXH60669.1"/>
    <property type="molecule type" value="Genomic_DNA"/>
</dbReference>
<dbReference type="FunFam" id="3.40.47.10:FF:000019">
    <property type="entry name" value="Polyketide synthase type I"/>
    <property type="match status" value="1"/>
</dbReference>
<dbReference type="SMART" id="SM00829">
    <property type="entry name" value="PKS_ER"/>
    <property type="match status" value="1"/>
</dbReference>
<dbReference type="InterPro" id="IPR057326">
    <property type="entry name" value="KR_dom"/>
</dbReference>
<dbReference type="InterPro" id="IPR036291">
    <property type="entry name" value="NAD(P)-bd_dom_sf"/>
</dbReference>
<evidence type="ECO:0000256" key="1">
    <source>
        <dbReference type="ARBA" id="ARBA00022450"/>
    </source>
</evidence>
<evidence type="ECO:0000256" key="3">
    <source>
        <dbReference type="ARBA" id="ARBA00022603"/>
    </source>
</evidence>
<gene>
    <name evidence="11" type="ORF">CNYM01_00146</name>
</gene>
<evidence type="ECO:0000256" key="8">
    <source>
        <dbReference type="SAM" id="MobiDB-lite"/>
    </source>
</evidence>
<dbReference type="InterPro" id="IPR020807">
    <property type="entry name" value="PKS_DH"/>
</dbReference>
<dbReference type="InterPro" id="IPR020841">
    <property type="entry name" value="PKS_Beta-ketoAc_synthase_dom"/>
</dbReference>
<dbReference type="InterPro" id="IPR056501">
    <property type="entry name" value="NAD-bd_HRPKS_sdrA"/>
</dbReference>
<dbReference type="Gene3D" id="3.10.129.110">
    <property type="entry name" value="Polyketide synthase dehydratase"/>
    <property type="match status" value="1"/>
</dbReference>
<accession>A0A135UJV3</accession>
<dbReference type="GO" id="GO:0016491">
    <property type="term" value="F:oxidoreductase activity"/>
    <property type="evidence" value="ECO:0007669"/>
    <property type="project" value="UniProtKB-KW"/>
</dbReference>
<dbReference type="InterPro" id="IPR013968">
    <property type="entry name" value="PKS_KR"/>
</dbReference>
<feature type="region of interest" description="Disordered" evidence="8">
    <location>
        <begin position="446"/>
        <end position="468"/>
    </location>
</feature>
<dbReference type="Gene3D" id="3.40.50.720">
    <property type="entry name" value="NAD(P)-binding Rossmann-like Domain"/>
    <property type="match status" value="2"/>
</dbReference>
<dbReference type="SMART" id="SM00827">
    <property type="entry name" value="PKS_AT"/>
    <property type="match status" value="1"/>
</dbReference>
<dbReference type="InterPro" id="IPR049552">
    <property type="entry name" value="PKS_DH_N"/>
</dbReference>
<comment type="caution">
    <text evidence="11">The sequence shown here is derived from an EMBL/GenBank/DDBJ whole genome shotgun (WGS) entry which is preliminary data.</text>
</comment>
<dbReference type="GO" id="GO:0004315">
    <property type="term" value="F:3-oxoacyl-[acyl-carrier-protein] synthase activity"/>
    <property type="evidence" value="ECO:0007669"/>
    <property type="project" value="InterPro"/>
</dbReference>
<dbReference type="InterPro" id="IPR018201">
    <property type="entry name" value="Ketoacyl_synth_AS"/>
</dbReference>
<keyword evidence="6" id="KW-0511">Multifunctional enzyme</keyword>
<evidence type="ECO:0000259" key="9">
    <source>
        <dbReference type="PROSITE" id="PS52004"/>
    </source>
</evidence>
<dbReference type="PROSITE" id="PS00606">
    <property type="entry name" value="KS3_1"/>
    <property type="match status" value="1"/>
</dbReference>
<feature type="region of interest" description="N-terminal hotdog fold" evidence="7">
    <location>
        <begin position="952"/>
        <end position="1082"/>
    </location>
</feature>
<protein>
    <submittedName>
        <fullName evidence="11">PKSN polyketide synthase for alternapyrone biosynthesis protein</fullName>
    </submittedName>
</protein>
<keyword evidence="1" id="KW-0596">Phosphopantetheine</keyword>
<dbReference type="InterPro" id="IPR016035">
    <property type="entry name" value="Acyl_Trfase/lysoPLipase"/>
</dbReference>
<dbReference type="Pfam" id="PF08659">
    <property type="entry name" value="KR"/>
    <property type="match status" value="1"/>
</dbReference>
<keyword evidence="5" id="KW-0560">Oxidoreductase</keyword>
<feature type="compositionally biased region" description="Low complexity" evidence="8">
    <location>
        <begin position="458"/>
        <end position="467"/>
    </location>
</feature>
<dbReference type="SUPFAM" id="SSF55048">
    <property type="entry name" value="Probable ACP-binding domain of malonyl-CoA ACP transacylase"/>
    <property type="match status" value="1"/>
</dbReference>
<dbReference type="GO" id="GO:0032259">
    <property type="term" value="P:methylation"/>
    <property type="evidence" value="ECO:0007669"/>
    <property type="project" value="UniProtKB-KW"/>
</dbReference>
<dbReference type="SUPFAM" id="SSF51735">
    <property type="entry name" value="NAD(P)-binding Rossmann-fold domains"/>
    <property type="match status" value="2"/>
</dbReference>
<dbReference type="Pfam" id="PF23114">
    <property type="entry name" value="NAD-bd_HRPKS_sdrA"/>
    <property type="match status" value="1"/>
</dbReference>
<dbReference type="SUPFAM" id="SSF52151">
    <property type="entry name" value="FabD/lysophospholipase-like"/>
    <property type="match status" value="1"/>
</dbReference>
<feature type="domain" description="Ketosynthase family 3 (KS3)" evidence="9">
    <location>
        <begin position="7"/>
        <end position="433"/>
    </location>
</feature>
<dbReference type="InterPro" id="IPR049900">
    <property type="entry name" value="PKS_mFAS_DH"/>
</dbReference>
<dbReference type="InterPro" id="IPR014031">
    <property type="entry name" value="Ketoacyl_synth_C"/>
</dbReference>
<dbReference type="InterPro" id="IPR016039">
    <property type="entry name" value="Thiolase-like"/>
</dbReference>
<evidence type="ECO:0000259" key="10">
    <source>
        <dbReference type="PROSITE" id="PS52019"/>
    </source>
</evidence>
<dbReference type="InterPro" id="IPR032821">
    <property type="entry name" value="PKS_assoc"/>
</dbReference>
<dbReference type="Pfam" id="PF00698">
    <property type="entry name" value="Acyl_transf_1"/>
    <property type="match status" value="1"/>
</dbReference>
<dbReference type="SUPFAM" id="SSF53335">
    <property type="entry name" value="S-adenosyl-L-methionine-dependent methyltransferases"/>
    <property type="match status" value="1"/>
</dbReference>
<evidence type="ECO:0000313" key="12">
    <source>
        <dbReference type="Proteomes" id="UP000070054"/>
    </source>
</evidence>
<evidence type="ECO:0000256" key="5">
    <source>
        <dbReference type="ARBA" id="ARBA00023002"/>
    </source>
</evidence>
<dbReference type="GO" id="GO:0006633">
    <property type="term" value="P:fatty acid biosynthetic process"/>
    <property type="evidence" value="ECO:0007669"/>
    <property type="project" value="InterPro"/>
</dbReference>
<keyword evidence="2" id="KW-0597">Phosphoprotein</keyword>
<dbReference type="GO" id="GO:0008168">
    <property type="term" value="F:methyltransferase activity"/>
    <property type="evidence" value="ECO:0007669"/>
    <property type="project" value="UniProtKB-KW"/>
</dbReference>
<dbReference type="OrthoDB" id="329835at2759"/>
<dbReference type="InterPro" id="IPR014030">
    <property type="entry name" value="Ketoacyl_synth_N"/>
</dbReference>
<dbReference type="Pfam" id="PF16197">
    <property type="entry name" value="KAsynt_C_assoc"/>
    <property type="match status" value="1"/>
</dbReference>
<dbReference type="GO" id="GO:0044550">
    <property type="term" value="P:secondary metabolite biosynthetic process"/>
    <property type="evidence" value="ECO:0007669"/>
    <property type="project" value="TreeGrafter"/>
</dbReference>
<dbReference type="PROSITE" id="PS52004">
    <property type="entry name" value="KS3_2"/>
    <property type="match status" value="1"/>
</dbReference>
<dbReference type="SUPFAM" id="SSF53901">
    <property type="entry name" value="Thiolase-like"/>
    <property type="match status" value="1"/>
</dbReference>
<feature type="domain" description="PKS/mFAS DH" evidence="10">
    <location>
        <begin position="952"/>
        <end position="1264"/>
    </location>
</feature>
<dbReference type="InterPro" id="IPR050091">
    <property type="entry name" value="PKS_NRPS_Biosynth_Enz"/>
</dbReference>
<name>A0A135UJV3_9PEZI</name>
<evidence type="ECO:0000256" key="6">
    <source>
        <dbReference type="ARBA" id="ARBA00023268"/>
    </source>
</evidence>
<dbReference type="InterPro" id="IPR016036">
    <property type="entry name" value="Malonyl_transacylase_ACP-bd"/>
</dbReference>
<dbReference type="InterPro" id="IPR029063">
    <property type="entry name" value="SAM-dependent_MTases_sf"/>
</dbReference>
<dbReference type="SMART" id="SM00826">
    <property type="entry name" value="PKS_DH"/>
    <property type="match status" value="1"/>
</dbReference>
<proteinExistence type="predicted"/>
<dbReference type="CDD" id="cd05195">
    <property type="entry name" value="enoyl_red"/>
    <property type="match status" value="1"/>
</dbReference>
<dbReference type="InterPro" id="IPR001227">
    <property type="entry name" value="Ac_transferase_dom_sf"/>
</dbReference>
<keyword evidence="12" id="KW-1185">Reference proteome</keyword>
<dbReference type="InterPro" id="IPR049551">
    <property type="entry name" value="PKS_DH_C"/>
</dbReference>
<feature type="active site" description="Proton donor; for dehydratase activity" evidence="7">
    <location>
        <position position="1176"/>
    </location>
</feature>
<evidence type="ECO:0000256" key="2">
    <source>
        <dbReference type="ARBA" id="ARBA00022553"/>
    </source>
</evidence>
<feature type="active site" description="Proton acceptor; for dehydratase activity" evidence="7">
    <location>
        <position position="984"/>
    </location>
</feature>
<dbReference type="Gene3D" id="3.40.47.10">
    <property type="match status" value="1"/>
</dbReference>
<reference evidence="11 12" key="1">
    <citation type="submission" date="2014-02" db="EMBL/GenBank/DDBJ databases">
        <title>The genome sequence of Colletotrichum nymphaeae SA-01.</title>
        <authorList>
            <person name="Baroncelli R."/>
            <person name="Thon M.R."/>
        </authorList>
    </citation>
    <scope>NUCLEOTIDE SEQUENCE [LARGE SCALE GENOMIC DNA]</scope>
    <source>
        <strain evidence="11 12">SA-01</strain>
    </source>
</reference>
<dbReference type="Pfam" id="PF21089">
    <property type="entry name" value="PKS_DH_N"/>
    <property type="match status" value="1"/>
</dbReference>
<dbReference type="Gene3D" id="3.40.366.10">
    <property type="entry name" value="Malonyl-Coenzyme A Acyl Carrier Protein, domain 2"/>
    <property type="match status" value="1"/>
</dbReference>
<evidence type="ECO:0000256" key="7">
    <source>
        <dbReference type="PROSITE-ProRule" id="PRU01363"/>
    </source>
</evidence>
<keyword evidence="4" id="KW-0808">Transferase</keyword>
<evidence type="ECO:0000256" key="4">
    <source>
        <dbReference type="ARBA" id="ARBA00022679"/>
    </source>
</evidence>
<sequence>MSPCDEQEPIAIIGTACRLPGEATSMGRLWDMISHGRNAHGKVPSSRWDADVWYHPDPDRKGSISVKHGYFLEQDVSVFDAPFFSMTAKEAAGMDPMKRLLLEVSYEGFENAGIAVGDLTNSQTGVYVGCMTSDYEQLSTHDIFDVGDVAASGMSEAMTANRVSWFFGLRGPSLTLDTACSSSLYALHLACQSLKLGETNMGLVAGVNLILHPNFMHQLSSMHMLSPEGISHSFDHRANGYGRGEGIACIVVKRLSDALRDGDTIRAVIRGTGTNADGKTPGITQPSAEAQAELIRSTYEKAGLLYSDTQYFEAHGTGTPLGDPIELSAIGATLGSGRSPESGPLYVGSIKANVGHTEGCSGLAGVLKSILCLEKGILVQTAGIEKVNPNLKLSEWKLALPVENIAWPSQGQRRISVNSFGFGGANAHVILDDAYNYLRNRGLQGNHTTTVSEDDSSESGISMGSDSPRQENVKRLFTLSTRDQAAIERLAQSYGDFLSNKEATSSPRFLSDFAYTLSERRTHLEFRSFAVAESVIDLQNHLNKGLAKPKRATKHDNPIFVFTGQGAQWPAMGKELLNNSIFRTSIYRSQALLEHYGCPWDLIDELSRINESNIDLPQYSQVLCTVLQIALVDLLQEWEVRPRAVVGHSSGEIGAAYAAGLLSRCNAVKIAYLRGICSAKVTDAVAPRVGAMAAAGLSEEEAAKYIEQVPSGSVVVACVNSPSSVTLSGDQDAVTKLCSAISADGKFARLLRVKTAYHSPHMATVAQEYHNNIGNITPLGEAEQFCPMFSSLTGGTVTSEDLDASYWMKNMCEQVRFSPAMTALLEYTPETAQGRGRNRMQWSAFIEIGPHRALQSPVFEIVKASQSKTAKEAPYLSAIVRNKDAEVTALHLAGQLWSSGHSINLLRVNCIYPESLPLSLPDLPSYPWNHSKSYWHESAMAQSARFPGGPRTDLLGVPVDLQNPMEPRWRNYLRISENPWIEDHKITGAVLYPAAGMIVMALEASLKLRDNSRKLKGIGFQDLKFERGLVVPSREQGVQTEVSLRPDDALPSTWKFAVYSLTSKGSWTKHCHGTVSLEYEHAEQHSAAPSEERWRVMTNYWNDLKYKDSHEIEMEDFYDQLESVGVEYGPTFRNVFQAGAATGEHCAHGCISIPDTKSSMPFDFEYPHLIHPATMDAIFHLLFIAFSDGKPLQDAAVPYTLKHMYIAADLPRGEGGVFSGYAKRLRSDGRETSGDLIVSDETWSSPKLIIRDFALRKVTSSQDSSSSSEKTARKVCAKLRWKEDIDFIRSSASGLDWEQHHCGEAELARDNKVLMALAKLLDMLHHKRPGYEMLVVMQDAVDDSRLVLEALLNIFERATRRRGRKLHIVTTSKAPGSLAGELSSTRDGLSEIRTWNPTSQEEPHFSSESFDLIVSLRSTHHDGVSSVRSILPALRDLLRPTGYLCLAGLNHLDSTLSLDDDSMILTAGMEPKVFLSDMTSKMTLVVTKKPTLSSLDSLPSEVFLLRRPDFTPATGRLMDTLIKKLKSLGGKTTLASMSEMDCLKGKYIISLLEVDSPLVYDWDAQSFEDFKRLASKASQILWITRGGLMQYWEEGLEFAPTQGLLRVMRTEYSQVKLPHLDLSRASSLSASNTASIIFDVWCNFAQQGSAQHDMEYAELDGRLFVPRFVEYESMDADLQSPERVLGSERRTLNSTKNLTLIREGSEFVWDNESESPTPLLDGDVEITVELALAQATPGSEGAPGTLVCSAIVGTVSATSSLEMTTKVGQRVIAIHSGPCRTRVHVHESSVRSVSSSLPPEEVLTTYYSFFATGFALTQTARLEKGQTVLIRGSDSPFGRAAIRRAQGIGAEVFVATKTSDATSLAATEMGVDQDHVLDDDYDSCVAKILRQTQNQGVDVLLTCHPGEIDPKWVECLCDFGTFISMEPKASGLPLSLVTSRRNATFVSLDVSSLFKSKPELAKRLSDETCELLETEDLIPPDPRWVKSVSDVDDILSRVDSGEAPSDIILTFDTHAQVLLRHATSPQLQLDNRGTYILAGGLGALGLKIADMMFDHGAGHVVFLSRSGGKNNSAELDCFRQRGLAIDALKCDVSIPSQVDEAIRHLQRQGRCIRGVIQCAMVLEDSIFENMTYDQWQRSTRPKIQGTRNLHKFTPRNVDFFILLSSITCVIGNAAQSNYAAGNTFEDAFAHFRRSQGLAATTIDVGLVIDSAHFTGDFDMDAYFQMYEHRWDGLQTTQSELDAVLKAAMRGRTADGKLIEPQIVLGLGSSMPASPSSAEWTKDPKFSHRVSHTLVHGTGLLSRQETPAERLAQAENTQDAVNIVEEVLRGYAAQIMDVAMTDIDAEKAFYDFGGMLSQAYPIRVLQRLPIMLTYHLVDSLKAVELRNRIFRDVQSDISVFELLSPSPLSKLAVDIVGKSKFTTKK</sequence>
<dbReference type="InterPro" id="IPR014043">
    <property type="entry name" value="Acyl_transferase_dom"/>
</dbReference>
<dbReference type="PANTHER" id="PTHR43775">
    <property type="entry name" value="FATTY ACID SYNTHASE"/>
    <property type="match status" value="1"/>
</dbReference>
<dbReference type="PANTHER" id="PTHR43775:SF29">
    <property type="entry name" value="ASPERFURANONE POLYKETIDE SYNTHASE AFOG-RELATED"/>
    <property type="match status" value="1"/>
</dbReference>
<dbReference type="SMART" id="SM00822">
    <property type="entry name" value="PKS_KR"/>
    <property type="match status" value="1"/>
</dbReference>
<keyword evidence="3" id="KW-0489">Methyltransferase</keyword>
<organism evidence="11 12">
    <name type="scientific">Colletotrichum nymphaeae SA-01</name>
    <dbReference type="NCBI Taxonomy" id="1460502"/>
    <lineage>
        <taxon>Eukaryota</taxon>
        <taxon>Fungi</taxon>
        <taxon>Dikarya</taxon>
        <taxon>Ascomycota</taxon>
        <taxon>Pezizomycotina</taxon>
        <taxon>Sordariomycetes</taxon>
        <taxon>Hypocreomycetidae</taxon>
        <taxon>Glomerellales</taxon>
        <taxon>Glomerellaceae</taxon>
        <taxon>Colletotrichum</taxon>
        <taxon>Colletotrichum acutatum species complex</taxon>
    </lineage>
</organism>
<dbReference type="PROSITE" id="PS52019">
    <property type="entry name" value="PKS_MFAS_DH"/>
    <property type="match status" value="1"/>
</dbReference>
<dbReference type="GO" id="GO:0004312">
    <property type="term" value="F:fatty acid synthase activity"/>
    <property type="evidence" value="ECO:0007669"/>
    <property type="project" value="TreeGrafter"/>
</dbReference>
<dbReference type="Pfam" id="PF02801">
    <property type="entry name" value="Ketoacyl-synt_C"/>
    <property type="match status" value="1"/>
</dbReference>
<dbReference type="InterPro" id="IPR042104">
    <property type="entry name" value="PKS_dehydratase_sf"/>
</dbReference>
<feature type="region of interest" description="C-terminal hotdog fold" evidence="7">
    <location>
        <begin position="1109"/>
        <end position="1264"/>
    </location>
</feature>
<dbReference type="CDD" id="cd00833">
    <property type="entry name" value="PKS"/>
    <property type="match status" value="1"/>
</dbReference>
<dbReference type="Pfam" id="PF14765">
    <property type="entry name" value="PS-DH"/>
    <property type="match status" value="1"/>
</dbReference>
<dbReference type="Gene3D" id="3.90.180.10">
    <property type="entry name" value="Medium-chain alcohol dehydrogenases, catalytic domain"/>
    <property type="match status" value="1"/>
</dbReference>
<dbReference type="SMART" id="SM00825">
    <property type="entry name" value="PKS_KS"/>
    <property type="match status" value="1"/>
</dbReference>
<dbReference type="Pfam" id="PF00109">
    <property type="entry name" value="ketoacyl-synt"/>
    <property type="match status" value="1"/>
</dbReference>
<dbReference type="Proteomes" id="UP000070054">
    <property type="component" value="Unassembled WGS sequence"/>
</dbReference>
<evidence type="ECO:0000313" key="11">
    <source>
        <dbReference type="EMBL" id="KXH60669.1"/>
    </source>
</evidence>
<dbReference type="InterPro" id="IPR020843">
    <property type="entry name" value="ER"/>
</dbReference>